<protein>
    <submittedName>
        <fullName evidence="2">Uncharacterized protein</fullName>
    </submittedName>
</protein>
<accession>A0A0W8F2Z2</accession>
<comment type="caution">
    <text evidence="2">The sequence shown here is derived from an EMBL/GenBank/DDBJ whole genome shotgun (WGS) entry which is preliminary data.</text>
</comment>
<name>A0A0W8F2Z2_9ZZZZ</name>
<reference evidence="2" key="1">
    <citation type="journal article" date="2015" name="Proc. Natl. Acad. Sci. U.S.A.">
        <title>Networks of energetic and metabolic interactions define dynamics in microbial communities.</title>
        <authorList>
            <person name="Embree M."/>
            <person name="Liu J.K."/>
            <person name="Al-Bassam M.M."/>
            <person name="Zengler K."/>
        </authorList>
    </citation>
    <scope>NUCLEOTIDE SEQUENCE</scope>
</reference>
<gene>
    <name evidence="2" type="ORF">ASZ90_015090</name>
</gene>
<evidence type="ECO:0000313" key="2">
    <source>
        <dbReference type="EMBL" id="KUG15272.1"/>
    </source>
</evidence>
<dbReference type="EMBL" id="LNQE01001570">
    <property type="protein sequence ID" value="KUG15272.1"/>
    <property type="molecule type" value="Genomic_DNA"/>
</dbReference>
<organism evidence="2">
    <name type="scientific">hydrocarbon metagenome</name>
    <dbReference type="NCBI Taxonomy" id="938273"/>
    <lineage>
        <taxon>unclassified sequences</taxon>
        <taxon>metagenomes</taxon>
        <taxon>ecological metagenomes</taxon>
    </lineage>
</organism>
<evidence type="ECO:0000256" key="1">
    <source>
        <dbReference type="SAM" id="MobiDB-lite"/>
    </source>
</evidence>
<dbReference type="AlphaFoldDB" id="A0A0W8F2Z2"/>
<sequence>MDRSSMARVFRIIPAERDLPGYPSLLKEMPNYAEAPGTDVPRGAGHARPRDTNPLIGDGTP</sequence>
<feature type="region of interest" description="Disordered" evidence="1">
    <location>
        <begin position="32"/>
        <end position="61"/>
    </location>
</feature>
<proteinExistence type="predicted"/>